<reference evidence="3 4" key="1">
    <citation type="submission" date="2024-03" db="EMBL/GenBank/DDBJ databases">
        <title>Phenotype and Genome Characterization of a Sulfate-Reducing Bacterium Pseudodesulfovibrio sp. strain 5S69, isolated from Petroleum Reservoir in Tatarstan (Russia).</title>
        <authorList>
            <person name="Bidzhieva S.K."/>
            <person name="Kadnikov V."/>
            <person name="Tourova T.P."/>
            <person name="Samigullina S.R."/>
            <person name="Sokolova D.S."/>
            <person name="Poltaraus A.B."/>
            <person name="Avtukh A.N."/>
            <person name="Tereshina V.M."/>
            <person name="Mardanov A.V."/>
            <person name="Nazina T.N."/>
        </authorList>
    </citation>
    <scope>NUCLEOTIDE SEQUENCE [LARGE SCALE GENOMIC DNA]</scope>
    <source>
        <strain evidence="3 4">5S69</strain>
    </source>
</reference>
<dbReference type="Proteomes" id="UP001385389">
    <property type="component" value="Chromosome"/>
</dbReference>
<dbReference type="RefSeq" id="WP_338669224.1">
    <property type="nucleotide sequence ID" value="NZ_CP146609.1"/>
</dbReference>
<gene>
    <name evidence="3" type="ORF">V8V93_04795</name>
</gene>
<dbReference type="Gene3D" id="1.10.1660.10">
    <property type="match status" value="1"/>
</dbReference>
<dbReference type="InterPro" id="IPR041698">
    <property type="entry name" value="Methyltransf_25"/>
</dbReference>
<dbReference type="Gene3D" id="3.40.50.150">
    <property type="entry name" value="Vaccinia Virus protein VP39"/>
    <property type="match status" value="1"/>
</dbReference>
<dbReference type="Pfam" id="PF13411">
    <property type="entry name" value="MerR_1"/>
    <property type="match status" value="1"/>
</dbReference>
<evidence type="ECO:0000313" key="3">
    <source>
        <dbReference type="EMBL" id="WWX23527.1"/>
    </source>
</evidence>
<dbReference type="InterPro" id="IPR009061">
    <property type="entry name" value="DNA-bd_dom_put_sf"/>
</dbReference>
<dbReference type="SUPFAM" id="SSF53335">
    <property type="entry name" value="S-adenosyl-L-methionine-dependent methyltransferases"/>
    <property type="match status" value="1"/>
</dbReference>
<protein>
    <submittedName>
        <fullName evidence="3">MerR family transcriptional regulator</fullName>
    </submittedName>
</protein>
<dbReference type="CDD" id="cd02440">
    <property type="entry name" value="AdoMet_MTases"/>
    <property type="match status" value="1"/>
</dbReference>
<evidence type="ECO:0000259" key="2">
    <source>
        <dbReference type="PROSITE" id="PS50937"/>
    </source>
</evidence>
<sequence length="438" mass="48954">MYTVGRLAKRHGLSRSTLLYYDRIGLLRPSGRAKGEYRHYSDADDARLGRIREYRRAGIALNEIRRMLDGHAGTSVAGALENRLVELNREMDGLREQQRLVAGLLGRSDLLAEAEAMDKSTWVSLLAAAGFTETDMRDWHVRFERSDPDRHERFLRALRIPAPEISAIRAMAAAPHEILNLNRESGRFMELFFKIYEGLDREGPGSFAMTERAYGLCEGLPDKPEILELGCGSGGATIPLAQISGGTVTATEVYRPFLDTLIKRAKAAGVADRIIAAVMDMGDVRAEPESFDLIWCEGAAYILGVDKALAQWKRFLKPGGCLCLTDAVWLIDRDTAPDELRGFWDRGYPAMRTAEANNAAARRAGYAVLGDFTIDEACWDAFYGDVEKRLDDIEPVYGGDPDGRAIIDMTRHEIELHRRHPGTYGYRFHVFRKPPANG</sequence>
<keyword evidence="4" id="KW-1185">Reference proteome</keyword>
<evidence type="ECO:0000256" key="1">
    <source>
        <dbReference type="ARBA" id="ARBA00023125"/>
    </source>
</evidence>
<dbReference type="EMBL" id="CP146609">
    <property type="protein sequence ID" value="WWX23527.1"/>
    <property type="molecule type" value="Genomic_DNA"/>
</dbReference>
<dbReference type="InterPro" id="IPR000551">
    <property type="entry name" value="MerR-type_HTH_dom"/>
</dbReference>
<keyword evidence="1" id="KW-0238">DNA-binding</keyword>
<dbReference type="SUPFAM" id="SSF46955">
    <property type="entry name" value="Putative DNA-binding domain"/>
    <property type="match status" value="1"/>
</dbReference>
<dbReference type="PROSITE" id="PS50937">
    <property type="entry name" value="HTH_MERR_2"/>
    <property type="match status" value="1"/>
</dbReference>
<proteinExistence type="predicted"/>
<organism evidence="3 4">
    <name type="scientific">Pseudodesulfovibrio methanolicus</name>
    <dbReference type="NCBI Taxonomy" id="3126690"/>
    <lineage>
        <taxon>Bacteria</taxon>
        <taxon>Pseudomonadati</taxon>
        <taxon>Thermodesulfobacteriota</taxon>
        <taxon>Desulfovibrionia</taxon>
        <taxon>Desulfovibrionales</taxon>
        <taxon>Desulfovibrionaceae</taxon>
    </lineage>
</organism>
<evidence type="ECO:0000313" key="4">
    <source>
        <dbReference type="Proteomes" id="UP001385389"/>
    </source>
</evidence>
<dbReference type="SMART" id="SM00422">
    <property type="entry name" value="HTH_MERR"/>
    <property type="match status" value="1"/>
</dbReference>
<feature type="domain" description="HTH merR-type" evidence="2">
    <location>
        <begin position="1"/>
        <end position="70"/>
    </location>
</feature>
<name>A0ABZ2IY14_9BACT</name>
<accession>A0ABZ2IY14</accession>
<dbReference type="InterPro" id="IPR047057">
    <property type="entry name" value="MerR_fam"/>
</dbReference>
<dbReference type="PRINTS" id="PR00040">
    <property type="entry name" value="HTHMERR"/>
</dbReference>
<dbReference type="PANTHER" id="PTHR30204">
    <property type="entry name" value="REDOX-CYCLING DRUG-SENSING TRANSCRIPTIONAL ACTIVATOR SOXR"/>
    <property type="match status" value="1"/>
</dbReference>
<dbReference type="PANTHER" id="PTHR30204:SF90">
    <property type="entry name" value="HTH-TYPE TRANSCRIPTIONAL ACTIVATOR MTA"/>
    <property type="match status" value="1"/>
</dbReference>
<dbReference type="InterPro" id="IPR029063">
    <property type="entry name" value="SAM-dependent_MTases_sf"/>
</dbReference>
<dbReference type="Pfam" id="PF13649">
    <property type="entry name" value="Methyltransf_25"/>
    <property type="match status" value="1"/>
</dbReference>